<evidence type="ECO:0000313" key="3">
    <source>
        <dbReference type="Proteomes" id="UP000198882"/>
    </source>
</evidence>
<evidence type="ECO:0000256" key="1">
    <source>
        <dbReference type="SAM" id="MobiDB-lite"/>
    </source>
</evidence>
<dbReference type="EMBL" id="FNFE01000003">
    <property type="protein sequence ID" value="SDK19530.1"/>
    <property type="molecule type" value="Genomic_DNA"/>
</dbReference>
<reference evidence="3" key="1">
    <citation type="submission" date="2016-10" db="EMBL/GenBank/DDBJ databases">
        <authorList>
            <person name="Varghese N."/>
            <person name="Submissions S."/>
        </authorList>
    </citation>
    <scope>NUCLEOTIDE SEQUENCE [LARGE SCALE GENOMIC DNA]</scope>
    <source>
        <strain evidence="3">B4,CECT 8067,JCM 17497</strain>
    </source>
</reference>
<name>A0A1G8ZZF0_9EURY</name>
<dbReference type="NCBIfam" id="TIGR04031">
    <property type="entry name" value="Htur_1727_fam"/>
    <property type="match status" value="1"/>
</dbReference>
<evidence type="ECO:0000313" key="2">
    <source>
        <dbReference type="EMBL" id="SDK19530.1"/>
    </source>
</evidence>
<feature type="compositionally biased region" description="Acidic residues" evidence="1">
    <location>
        <begin position="81"/>
        <end position="92"/>
    </location>
</feature>
<dbReference type="RefSeq" id="WP_090306663.1">
    <property type="nucleotide sequence ID" value="NZ_FNFE01000003.1"/>
</dbReference>
<feature type="compositionally biased region" description="Basic and acidic residues" evidence="1">
    <location>
        <begin position="93"/>
        <end position="119"/>
    </location>
</feature>
<dbReference type="OrthoDB" id="168567at2157"/>
<accession>A0A1G8ZZF0</accession>
<feature type="compositionally biased region" description="Basic and acidic residues" evidence="1">
    <location>
        <begin position="1"/>
        <end position="16"/>
    </location>
</feature>
<dbReference type="AlphaFoldDB" id="A0A1G8ZZF0"/>
<sequence length="119" mass="13359">MVEKARRERVDADERGNPTQQWEVFCRDESGDPLRHVGSVAAASGTEAHEHASRLFGWYAVDLWLCPADDVERYSTRGLESDADEPNDGDGDRDEHKEPRVYEGTEGEPREGEGRVTDA</sequence>
<dbReference type="STRING" id="1095776.SAMN04515672_2488"/>
<feature type="region of interest" description="Disordered" evidence="1">
    <location>
        <begin position="76"/>
        <end position="119"/>
    </location>
</feature>
<dbReference type="Gene3D" id="3.10.20.520">
    <property type="entry name" value="Phenylacetic acid degradation B"/>
    <property type="match status" value="1"/>
</dbReference>
<dbReference type="Proteomes" id="UP000198882">
    <property type="component" value="Unassembled WGS sequence"/>
</dbReference>
<organism evidence="2 3">
    <name type="scientific">Natronorubrum texcoconense</name>
    <dbReference type="NCBI Taxonomy" id="1095776"/>
    <lineage>
        <taxon>Archaea</taxon>
        <taxon>Methanobacteriati</taxon>
        <taxon>Methanobacteriota</taxon>
        <taxon>Stenosarchaea group</taxon>
        <taxon>Halobacteria</taxon>
        <taxon>Halobacteriales</taxon>
        <taxon>Natrialbaceae</taxon>
        <taxon>Natronorubrum</taxon>
    </lineage>
</organism>
<dbReference type="InterPro" id="IPR023976">
    <property type="entry name" value="CHP04031_Htur1727"/>
</dbReference>
<dbReference type="InterPro" id="IPR038693">
    <property type="entry name" value="PaaB_sf"/>
</dbReference>
<gene>
    <name evidence="2" type="ORF">SAMN04515672_2488</name>
</gene>
<dbReference type="InterPro" id="IPR009359">
    <property type="entry name" value="PaaB"/>
</dbReference>
<protein>
    <submittedName>
        <fullName evidence="2">RSAM-partnered protein, Htur_1727 family</fullName>
    </submittedName>
</protein>
<keyword evidence="3" id="KW-1185">Reference proteome</keyword>
<feature type="region of interest" description="Disordered" evidence="1">
    <location>
        <begin position="1"/>
        <end position="24"/>
    </location>
</feature>
<proteinExistence type="predicted"/>
<dbReference type="Pfam" id="PF06243">
    <property type="entry name" value="PaaB"/>
    <property type="match status" value="1"/>
</dbReference>